<dbReference type="AlphaFoldDB" id="A0A914DCZ3"/>
<name>A0A914DCZ3_9BILA</name>
<accession>A0A914DCZ3</accession>
<dbReference type="GO" id="GO:0005525">
    <property type="term" value="F:GTP binding"/>
    <property type="evidence" value="ECO:0007669"/>
    <property type="project" value="InterPro"/>
</dbReference>
<dbReference type="GO" id="GO:0003924">
    <property type="term" value="F:GTPase activity"/>
    <property type="evidence" value="ECO:0007669"/>
    <property type="project" value="InterPro"/>
</dbReference>
<dbReference type="InterPro" id="IPR001806">
    <property type="entry name" value="Small_GTPase"/>
</dbReference>
<evidence type="ECO:0000313" key="3">
    <source>
        <dbReference type="WBParaSite" id="ACRNAN_scaffold22012.g20949.t1"/>
    </source>
</evidence>
<dbReference type="InterPro" id="IPR050209">
    <property type="entry name" value="Rab_GTPases_membrane_traffic"/>
</dbReference>
<organism evidence="2 3">
    <name type="scientific">Acrobeloides nanus</name>
    <dbReference type="NCBI Taxonomy" id="290746"/>
    <lineage>
        <taxon>Eukaryota</taxon>
        <taxon>Metazoa</taxon>
        <taxon>Ecdysozoa</taxon>
        <taxon>Nematoda</taxon>
        <taxon>Chromadorea</taxon>
        <taxon>Rhabditida</taxon>
        <taxon>Tylenchina</taxon>
        <taxon>Cephalobomorpha</taxon>
        <taxon>Cephaloboidea</taxon>
        <taxon>Cephalobidae</taxon>
        <taxon>Acrobeloides</taxon>
    </lineage>
</organism>
<dbReference type="InterPro" id="IPR027417">
    <property type="entry name" value="P-loop_NTPase"/>
</dbReference>
<dbReference type="InterPro" id="IPR025662">
    <property type="entry name" value="Sigma_54_int_dom_ATP-bd_1"/>
</dbReference>
<sequence>MSEDTYDYVFKVILAGESGVGKSSILRRYCQDRFNLDERFTVGIEFRTRTMQIDTSQIKAQIWDTAGNERFRALTPMYFRGAHGAILVYDITNHQSFRNIQYWLDTILD</sequence>
<reference evidence="3" key="1">
    <citation type="submission" date="2022-11" db="UniProtKB">
        <authorList>
            <consortium name="WormBaseParasite"/>
        </authorList>
    </citation>
    <scope>IDENTIFICATION</scope>
</reference>
<dbReference type="PANTHER" id="PTHR47979">
    <property type="entry name" value="DRAB11-RELATED"/>
    <property type="match status" value="1"/>
</dbReference>
<dbReference type="NCBIfam" id="TIGR00231">
    <property type="entry name" value="small_GTP"/>
    <property type="match status" value="1"/>
</dbReference>
<dbReference type="Gene3D" id="3.40.50.300">
    <property type="entry name" value="P-loop containing nucleotide triphosphate hydrolases"/>
    <property type="match status" value="1"/>
</dbReference>
<dbReference type="SMART" id="SM00175">
    <property type="entry name" value="RAB"/>
    <property type="match status" value="1"/>
</dbReference>
<proteinExistence type="inferred from homology"/>
<dbReference type="PROSITE" id="PS51421">
    <property type="entry name" value="RAS"/>
    <property type="match status" value="1"/>
</dbReference>
<evidence type="ECO:0000313" key="2">
    <source>
        <dbReference type="Proteomes" id="UP000887540"/>
    </source>
</evidence>
<dbReference type="Proteomes" id="UP000887540">
    <property type="component" value="Unplaced"/>
</dbReference>
<dbReference type="PRINTS" id="PR00449">
    <property type="entry name" value="RASTRNSFRMNG"/>
</dbReference>
<dbReference type="CDD" id="cd00154">
    <property type="entry name" value="Rab"/>
    <property type="match status" value="1"/>
</dbReference>
<comment type="similarity">
    <text evidence="1">Belongs to the small GTPase superfamily. Rab family.</text>
</comment>
<dbReference type="PROSITE" id="PS00675">
    <property type="entry name" value="SIGMA54_INTERACT_1"/>
    <property type="match status" value="1"/>
</dbReference>
<evidence type="ECO:0000256" key="1">
    <source>
        <dbReference type="ARBA" id="ARBA00006270"/>
    </source>
</evidence>
<dbReference type="WBParaSite" id="ACRNAN_scaffold22012.g20949.t1">
    <property type="protein sequence ID" value="ACRNAN_scaffold22012.g20949.t1"/>
    <property type="gene ID" value="ACRNAN_scaffold22012.g20949"/>
</dbReference>
<dbReference type="Pfam" id="PF00071">
    <property type="entry name" value="Ras"/>
    <property type="match status" value="1"/>
</dbReference>
<keyword evidence="2" id="KW-1185">Reference proteome</keyword>
<dbReference type="SUPFAM" id="SSF52540">
    <property type="entry name" value="P-loop containing nucleoside triphosphate hydrolases"/>
    <property type="match status" value="1"/>
</dbReference>
<protein>
    <submittedName>
        <fullName evidence="3">Uncharacterized protein</fullName>
    </submittedName>
</protein>
<dbReference type="FunFam" id="3.40.50.300:FF:001447">
    <property type="entry name" value="Ras-related protein Rab-1B"/>
    <property type="match status" value="1"/>
</dbReference>
<dbReference type="PROSITE" id="PS51419">
    <property type="entry name" value="RAB"/>
    <property type="match status" value="1"/>
</dbReference>
<dbReference type="InterPro" id="IPR005225">
    <property type="entry name" value="Small_GTP-bd"/>
</dbReference>